<evidence type="ECO:0000256" key="2">
    <source>
        <dbReference type="ARBA" id="ARBA00022692"/>
    </source>
</evidence>
<keyword evidence="4 5" id="KW-0472">Membrane</keyword>
<accession>A0AAN9A9N3</accession>
<dbReference type="AlphaFoldDB" id="A0AAN9A9N3"/>
<evidence type="ECO:0000256" key="3">
    <source>
        <dbReference type="ARBA" id="ARBA00022989"/>
    </source>
</evidence>
<feature type="transmembrane region" description="Helical" evidence="6">
    <location>
        <begin position="81"/>
        <end position="105"/>
    </location>
</feature>
<keyword evidence="3 6" id="KW-1133">Transmembrane helix</keyword>
<name>A0AAN9A9N3_HALRR</name>
<organism evidence="8 9">
    <name type="scientific">Halocaridina rubra</name>
    <name type="common">Hawaiian red shrimp</name>
    <dbReference type="NCBI Taxonomy" id="373956"/>
    <lineage>
        <taxon>Eukaryota</taxon>
        <taxon>Metazoa</taxon>
        <taxon>Ecdysozoa</taxon>
        <taxon>Arthropoda</taxon>
        <taxon>Crustacea</taxon>
        <taxon>Multicrustacea</taxon>
        <taxon>Malacostraca</taxon>
        <taxon>Eumalacostraca</taxon>
        <taxon>Eucarida</taxon>
        <taxon>Decapoda</taxon>
        <taxon>Pleocyemata</taxon>
        <taxon>Caridea</taxon>
        <taxon>Atyoidea</taxon>
        <taxon>Atyidae</taxon>
        <taxon>Halocaridina</taxon>
    </lineage>
</organism>
<dbReference type="EMBL" id="JAXCGZ010011375">
    <property type="protein sequence ID" value="KAK7075052.1"/>
    <property type="molecule type" value="Genomic_DNA"/>
</dbReference>
<feature type="transmembrane region" description="Helical" evidence="6">
    <location>
        <begin position="171"/>
        <end position="192"/>
    </location>
</feature>
<evidence type="ECO:0000313" key="8">
    <source>
        <dbReference type="EMBL" id="KAK7075052.1"/>
    </source>
</evidence>
<keyword evidence="9" id="KW-1185">Reference proteome</keyword>
<evidence type="ECO:0000256" key="6">
    <source>
        <dbReference type="SAM" id="Phobius"/>
    </source>
</evidence>
<dbReference type="PROSITE" id="PS51225">
    <property type="entry name" value="MARVEL"/>
    <property type="match status" value="1"/>
</dbReference>
<proteinExistence type="predicted"/>
<gene>
    <name evidence="8" type="ORF">SK128_006945</name>
</gene>
<dbReference type="GO" id="GO:0016020">
    <property type="term" value="C:membrane"/>
    <property type="evidence" value="ECO:0007669"/>
    <property type="project" value="UniProtKB-SubCell"/>
</dbReference>
<evidence type="ECO:0000313" key="9">
    <source>
        <dbReference type="Proteomes" id="UP001381693"/>
    </source>
</evidence>
<evidence type="ECO:0000259" key="7">
    <source>
        <dbReference type="PROSITE" id="PS51225"/>
    </source>
</evidence>
<comment type="caution">
    <text evidence="8">The sequence shown here is derived from an EMBL/GenBank/DDBJ whole genome shotgun (WGS) entry which is preliminary data.</text>
</comment>
<dbReference type="Pfam" id="PF01284">
    <property type="entry name" value="MARVEL"/>
    <property type="match status" value="1"/>
</dbReference>
<protein>
    <recommendedName>
        <fullName evidence="7">MARVEL domain-containing protein</fullName>
    </recommendedName>
</protein>
<reference evidence="8 9" key="1">
    <citation type="submission" date="2023-11" db="EMBL/GenBank/DDBJ databases">
        <title>Halocaridina rubra genome assembly.</title>
        <authorList>
            <person name="Smith C."/>
        </authorList>
    </citation>
    <scope>NUCLEOTIDE SEQUENCE [LARGE SCALE GENOMIC DNA]</scope>
    <source>
        <strain evidence="8">EP-1</strain>
        <tissue evidence="8">Whole</tissue>
    </source>
</reference>
<dbReference type="InterPro" id="IPR008253">
    <property type="entry name" value="Marvel"/>
</dbReference>
<keyword evidence="2 5" id="KW-0812">Transmembrane</keyword>
<feature type="transmembrane region" description="Helical" evidence="6">
    <location>
        <begin position="117"/>
        <end position="139"/>
    </location>
</feature>
<evidence type="ECO:0000256" key="1">
    <source>
        <dbReference type="ARBA" id="ARBA00004141"/>
    </source>
</evidence>
<sequence>MSVGWSAGAGRPTVIQPTVYRGGGEEGGIDCGCCRICPCIHLGFLRTRAGWLKMIELIITAIVLILTLEYGLYYSSSLGQAFNFFLVIVCAGIFVISLLIFCYIISSNSFSLIRSSVLETVFNVLIGILYLISSSHLSWAVQTWLYPHYRVTPYFTVYPAMTAAYVSLHSLIFWVLGFVLGCVHLIDAFMAYRHLQGRPA</sequence>
<comment type="subcellular location">
    <subcellularLocation>
        <location evidence="1">Membrane</location>
        <topology evidence="1">Multi-pass membrane protein</topology>
    </subcellularLocation>
</comment>
<evidence type="ECO:0000256" key="5">
    <source>
        <dbReference type="PROSITE-ProRule" id="PRU00581"/>
    </source>
</evidence>
<evidence type="ECO:0000256" key="4">
    <source>
        <dbReference type="ARBA" id="ARBA00023136"/>
    </source>
</evidence>
<feature type="transmembrane region" description="Helical" evidence="6">
    <location>
        <begin position="54"/>
        <end position="75"/>
    </location>
</feature>
<feature type="domain" description="MARVEL" evidence="7">
    <location>
        <begin position="44"/>
        <end position="196"/>
    </location>
</feature>
<dbReference type="Proteomes" id="UP001381693">
    <property type="component" value="Unassembled WGS sequence"/>
</dbReference>